<name>A0A0F2LU29_SPOSC</name>
<dbReference type="CDD" id="cd12148">
    <property type="entry name" value="fungal_TF_MHR"/>
    <property type="match status" value="1"/>
</dbReference>
<evidence type="ECO:0000256" key="2">
    <source>
        <dbReference type="ARBA" id="ARBA00023015"/>
    </source>
</evidence>
<proteinExistence type="predicted"/>
<dbReference type="GO" id="GO:0008270">
    <property type="term" value="F:zinc ion binding"/>
    <property type="evidence" value="ECO:0007669"/>
    <property type="project" value="InterPro"/>
</dbReference>
<evidence type="ECO:0000256" key="1">
    <source>
        <dbReference type="ARBA" id="ARBA00004123"/>
    </source>
</evidence>
<feature type="region of interest" description="Disordered" evidence="6">
    <location>
        <begin position="116"/>
        <end position="201"/>
    </location>
</feature>
<reference evidence="7 8" key="1">
    <citation type="journal article" date="2014" name="BMC Genomics">
        <title>Comparative genomics of the major fungal agents of human and animal Sporotrichosis: Sporothrix schenckii and Sporothrix brasiliensis.</title>
        <authorList>
            <person name="Teixeira M.M."/>
            <person name="de Almeida L.G."/>
            <person name="Kubitschek-Barreira P."/>
            <person name="Alves F.L."/>
            <person name="Kioshima E.S."/>
            <person name="Abadio A.K."/>
            <person name="Fernandes L."/>
            <person name="Derengowski L.S."/>
            <person name="Ferreira K.S."/>
            <person name="Souza R.C."/>
            <person name="Ruiz J.C."/>
            <person name="de Andrade N.C."/>
            <person name="Paes H.C."/>
            <person name="Nicola A.M."/>
            <person name="Albuquerque P."/>
            <person name="Gerber A.L."/>
            <person name="Martins V.P."/>
            <person name="Peconick L.D."/>
            <person name="Neto A.V."/>
            <person name="Chaucanez C.B."/>
            <person name="Silva P.A."/>
            <person name="Cunha O.L."/>
            <person name="de Oliveira F.F."/>
            <person name="dos Santos T.C."/>
            <person name="Barros A.L."/>
            <person name="Soares M.A."/>
            <person name="de Oliveira L.M."/>
            <person name="Marini M.M."/>
            <person name="Villalobos-Duno H."/>
            <person name="Cunha M.M."/>
            <person name="de Hoog S."/>
            <person name="da Silveira J.F."/>
            <person name="Henrissat B."/>
            <person name="Nino-Vega G.A."/>
            <person name="Cisalpino P.S."/>
            <person name="Mora-Montes H.M."/>
            <person name="Almeida S.R."/>
            <person name="Stajich J.E."/>
            <person name="Lopes-Bezerra L.M."/>
            <person name="Vasconcelos A.T."/>
            <person name="Felipe M.S."/>
        </authorList>
    </citation>
    <scope>NUCLEOTIDE SEQUENCE [LARGE SCALE GENOMIC DNA]</scope>
    <source>
        <strain evidence="7 8">1099-18</strain>
    </source>
</reference>
<dbReference type="InterPro" id="IPR051089">
    <property type="entry name" value="prtT"/>
</dbReference>
<dbReference type="GO" id="GO:0005634">
    <property type="term" value="C:nucleus"/>
    <property type="evidence" value="ECO:0007669"/>
    <property type="project" value="UniProtKB-SubCell"/>
</dbReference>
<evidence type="ECO:0000313" key="8">
    <source>
        <dbReference type="Proteomes" id="UP000033710"/>
    </source>
</evidence>
<organism evidence="7 8">
    <name type="scientific">Sporothrix schenckii 1099-18</name>
    <dbReference type="NCBI Taxonomy" id="1397361"/>
    <lineage>
        <taxon>Eukaryota</taxon>
        <taxon>Fungi</taxon>
        <taxon>Dikarya</taxon>
        <taxon>Ascomycota</taxon>
        <taxon>Pezizomycotina</taxon>
        <taxon>Sordariomycetes</taxon>
        <taxon>Sordariomycetidae</taxon>
        <taxon>Ophiostomatales</taxon>
        <taxon>Ophiostomataceae</taxon>
        <taxon>Sporothrix</taxon>
    </lineage>
</organism>
<dbReference type="PANTHER" id="PTHR31845:SF18">
    <property type="entry name" value="ZN(II)2CYS6 TRANSCRIPTION FACTOR (EUROFUNG)"/>
    <property type="match status" value="1"/>
</dbReference>
<dbReference type="RefSeq" id="XP_016583649.1">
    <property type="nucleotide sequence ID" value="XM_016731772.1"/>
</dbReference>
<accession>A0A0F2LU29</accession>
<dbReference type="PANTHER" id="PTHR31845">
    <property type="entry name" value="FINGER DOMAIN PROTEIN, PUTATIVE-RELATED"/>
    <property type="match status" value="1"/>
</dbReference>
<dbReference type="KEGG" id="ssck:SPSK_05018"/>
<comment type="subcellular location">
    <subcellularLocation>
        <location evidence="1">Nucleus</location>
    </subcellularLocation>
</comment>
<keyword evidence="5" id="KW-0539">Nucleus</keyword>
<keyword evidence="3" id="KW-0238">DNA-binding</keyword>
<protein>
    <recommendedName>
        <fullName evidence="9">Zn(2)-C6 fungal-type domain-containing protein</fullName>
    </recommendedName>
</protein>
<evidence type="ECO:0008006" key="9">
    <source>
        <dbReference type="Google" id="ProtNLM"/>
    </source>
</evidence>
<dbReference type="Proteomes" id="UP000033710">
    <property type="component" value="Unassembled WGS sequence"/>
</dbReference>
<dbReference type="AlphaFoldDB" id="A0A0F2LU29"/>
<gene>
    <name evidence="7" type="ORF">SPSK_05018</name>
</gene>
<reference evidence="7 8" key="2">
    <citation type="journal article" date="2015" name="Eukaryot. Cell">
        <title>Asexual propagation of a virulent clone complex in a human and feline outbreak of sporotrichosis.</title>
        <authorList>
            <person name="Teixeira Mde M."/>
            <person name="Rodrigues A.M."/>
            <person name="Tsui C.K."/>
            <person name="de Almeida L.G."/>
            <person name="Van Diepeningen A.D."/>
            <person name="van den Ende B.G."/>
            <person name="Fernandes G.F."/>
            <person name="Kano R."/>
            <person name="Hamelin R.C."/>
            <person name="Lopes-Bezerra L.M."/>
            <person name="Vasconcelos A.T."/>
            <person name="de Hoog S."/>
            <person name="de Camargo Z.P."/>
            <person name="Felipe M.S."/>
        </authorList>
    </citation>
    <scope>NUCLEOTIDE SEQUENCE [LARGE SCALE GENOMIC DNA]</scope>
    <source>
        <strain evidence="7 8">1099-18</strain>
    </source>
</reference>
<keyword evidence="4" id="KW-0804">Transcription</keyword>
<evidence type="ECO:0000256" key="3">
    <source>
        <dbReference type="ARBA" id="ARBA00023125"/>
    </source>
</evidence>
<feature type="compositionally biased region" description="Polar residues" evidence="6">
    <location>
        <begin position="127"/>
        <end position="137"/>
    </location>
</feature>
<evidence type="ECO:0000313" key="7">
    <source>
        <dbReference type="EMBL" id="KJR80973.1"/>
    </source>
</evidence>
<feature type="compositionally biased region" description="Pro residues" evidence="6">
    <location>
        <begin position="146"/>
        <end position="160"/>
    </location>
</feature>
<dbReference type="InterPro" id="IPR036864">
    <property type="entry name" value="Zn2-C6_fun-type_DNA-bd_sf"/>
</dbReference>
<dbReference type="EMBL" id="AXCR01000012">
    <property type="protein sequence ID" value="KJR80973.1"/>
    <property type="molecule type" value="Genomic_DNA"/>
</dbReference>
<comment type="caution">
    <text evidence="7">The sequence shown here is derived from an EMBL/GenBank/DDBJ whole genome shotgun (WGS) entry which is preliminary data.</text>
</comment>
<keyword evidence="2" id="KW-0805">Transcription regulation</keyword>
<evidence type="ECO:0000256" key="6">
    <source>
        <dbReference type="SAM" id="MobiDB-lite"/>
    </source>
</evidence>
<dbReference type="GeneID" id="27667049"/>
<dbReference type="OrthoDB" id="1600564at2759"/>
<evidence type="ECO:0000256" key="5">
    <source>
        <dbReference type="ARBA" id="ARBA00023242"/>
    </source>
</evidence>
<feature type="compositionally biased region" description="Pro residues" evidence="6">
    <location>
        <begin position="170"/>
        <end position="183"/>
    </location>
</feature>
<sequence>MEKRGPTAGAGNYGQACMQCFKAKCRCIARPDGGACERCLRLKKPCQPSNSARRRTAQNGQAGAGAAEIAKLEGRINTLTTMLQSVMEKAGLAGDASTPAYPKCSLMPVRTETAGTTEFAGQGAGGSSDTASMTSMSFYEDGLGPGPLPTPFHTPLPARPPQEQQQQQQIPPPQPPPPRPPPTQAQTEVDSHLPLSPTPEPPLYELSLNEAAWYLDRFSTHLLPHFPFIVLPPDTTVDQLCRDRPLLMQAIVAVATPSTKLKAERAERLKQTLTRCALHENQSGIDVLLSLLTYVTWSTDPFKQPANNLSRMTMLAISLVYDLQHASRHPPAPDAQFIAIMTPGFERPGGGSSGSGDTGRPMLLPSILEHQRAFLACFVLSSIVSASFGRMVAQRWTTQMEEGLQLIEATASKGDSPSDANFAVQVRLQVIIQRAALVREQLETDRFMAPSPTTAVPVTTNLFIKVLQGQLNELRSSLSPSLPRRDMLLIYSHYADLFLNEVTRLVSSEAPLAPTSAPSGHTVGGAMASSQSLPALEHIECLWRSVYAIKAFLDAYQAIPPLTYVGVPFFFWFQLVRCIVLLKHLATFNDPAWDGQAVRNAVDMSTMLEWMAVKAEQASKEAGEQSDDDMFRRVGSMMRNSLAWVVAKQRAVGAAELGDMPQKHADAASHYQQDASDLGGNNAVLITDAPVEEMMVPVDPPLTGPFDMTEENWVEEMFGWPMASI</sequence>
<dbReference type="GO" id="GO:0000981">
    <property type="term" value="F:DNA-binding transcription factor activity, RNA polymerase II-specific"/>
    <property type="evidence" value="ECO:0007669"/>
    <property type="project" value="InterPro"/>
</dbReference>
<dbReference type="VEuPathDB" id="FungiDB:SPSK_05018"/>
<evidence type="ECO:0000256" key="4">
    <source>
        <dbReference type="ARBA" id="ARBA00023163"/>
    </source>
</evidence>
<dbReference type="Gene3D" id="4.10.240.10">
    <property type="entry name" value="Zn(2)-C6 fungal-type DNA-binding domain"/>
    <property type="match status" value="1"/>
</dbReference>
<dbReference type="GO" id="GO:0000976">
    <property type="term" value="F:transcription cis-regulatory region binding"/>
    <property type="evidence" value="ECO:0007669"/>
    <property type="project" value="TreeGrafter"/>
</dbReference>